<dbReference type="InterPro" id="IPR046095">
    <property type="entry name" value="DUF6113"/>
</dbReference>
<feature type="transmembrane region" description="Helical" evidence="1">
    <location>
        <begin position="32"/>
        <end position="50"/>
    </location>
</feature>
<dbReference type="EMBL" id="VUJV01000003">
    <property type="protein sequence ID" value="KAA1418990.1"/>
    <property type="molecule type" value="Genomic_DNA"/>
</dbReference>
<dbReference type="Proteomes" id="UP000325003">
    <property type="component" value="Unassembled WGS sequence"/>
</dbReference>
<accession>A0A5B1LGR6</accession>
<keyword evidence="1" id="KW-1133">Transmembrane helix</keyword>
<dbReference type="Pfam" id="PF19608">
    <property type="entry name" value="DUF6113"/>
    <property type="match status" value="1"/>
</dbReference>
<protein>
    <submittedName>
        <fullName evidence="2">Uncharacterized protein</fullName>
    </submittedName>
</protein>
<reference evidence="2 3" key="2">
    <citation type="submission" date="2019-09" db="EMBL/GenBank/DDBJ databases">
        <authorList>
            <person name="Jin C."/>
        </authorList>
    </citation>
    <scope>NUCLEOTIDE SEQUENCE [LARGE SCALE GENOMIC DNA]</scope>
    <source>
        <strain evidence="2 3">BN130099</strain>
    </source>
</reference>
<dbReference type="RefSeq" id="WP_149728330.1">
    <property type="nucleotide sequence ID" value="NZ_VUJV01000003.1"/>
</dbReference>
<sequence>MSRARAGRLAVAAAALVGGALAATATVLLHSYAWGLALGVATAVALLAAIPGGWWRRLPFAVGWCLTVIYFTSERPEGDLLIQADLEGYLLLGGAVVVLCGGVVGLVDRRASSGVVAESEAPTS</sequence>
<organism evidence="2 3">
    <name type="scientific">Nocardioides humilatus</name>
    <dbReference type="NCBI Taxonomy" id="2607660"/>
    <lineage>
        <taxon>Bacteria</taxon>
        <taxon>Bacillati</taxon>
        <taxon>Actinomycetota</taxon>
        <taxon>Actinomycetes</taxon>
        <taxon>Propionibacteriales</taxon>
        <taxon>Nocardioidaceae</taxon>
        <taxon>Nocardioides</taxon>
    </lineage>
</organism>
<evidence type="ECO:0000313" key="2">
    <source>
        <dbReference type="EMBL" id="KAA1418990.1"/>
    </source>
</evidence>
<keyword evidence="1" id="KW-0812">Transmembrane</keyword>
<evidence type="ECO:0000256" key="1">
    <source>
        <dbReference type="SAM" id="Phobius"/>
    </source>
</evidence>
<keyword evidence="1" id="KW-0472">Membrane</keyword>
<reference evidence="2 3" key="1">
    <citation type="submission" date="2019-09" db="EMBL/GenBank/DDBJ databases">
        <title>Nocardioides panacisoli sp. nov., isolated from the soil of a ginseng field.</title>
        <authorList>
            <person name="Cho C."/>
        </authorList>
    </citation>
    <scope>NUCLEOTIDE SEQUENCE [LARGE SCALE GENOMIC DNA]</scope>
    <source>
        <strain evidence="2 3">BN130099</strain>
    </source>
</reference>
<proteinExistence type="predicted"/>
<dbReference type="AlphaFoldDB" id="A0A5B1LGR6"/>
<evidence type="ECO:0000313" key="3">
    <source>
        <dbReference type="Proteomes" id="UP000325003"/>
    </source>
</evidence>
<name>A0A5B1LGR6_9ACTN</name>
<comment type="caution">
    <text evidence="2">The sequence shown here is derived from an EMBL/GenBank/DDBJ whole genome shotgun (WGS) entry which is preliminary data.</text>
</comment>
<keyword evidence="3" id="KW-1185">Reference proteome</keyword>
<gene>
    <name evidence="2" type="ORF">F0U44_11025</name>
</gene>
<feature type="transmembrane region" description="Helical" evidence="1">
    <location>
        <begin position="88"/>
        <end position="107"/>
    </location>
</feature>